<dbReference type="RefSeq" id="WP_024266511.1">
    <property type="nucleotide sequence ID" value="NC_023035.1"/>
</dbReference>
<feature type="domain" description="Anti-sigma-28 factor FlgM C-terminal" evidence="2">
    <location>
        <begin position="31"/>
        <end position="90"/>
    </location>
</feature>
<dbReference type="KEGG" id="slr:L21SP2_0134"/>
<dbReference type="InterPro" id="IPR031316">
    <property type="entry name" value="FlgM_C"/>
</dbReference>
<evidence type="ECO:0000313" key="4">
    <source>
        <dbReference type="Proteomes" id="UP000018680"/>
    </source>
</evidence>
<sequence>MSIERLGPLDPISTYNKNQKQNKVESKPARDSISVSNEAKTKAEMLKLNEEVQSASDVREERIAEVREKLKDPSYINDAVLNNVADKLMDLFGL</sequence>
<dbReference type="InterPro" id="IPR035890">
    <property type="entry name" value="Anti-sigma-28_factor_FlgM_sf"/>
</dbReference>
<dbReference type="eggNOG" id="ENOG502ZRHI">
    <property type="taxonomic scope" value="Bacteria"/>
</dbReference>
<feature type="region of interest" description="Disordered" evidence="1">
    <location>
        <begin position="1"/>
        <end position="39"/>
    </location>
</feature>
<reference evidence="3 4" key="1">
    <citation type="journal article" date="2015" name="Stand. Genomic Sci.">
        <title>Complete genome sequence and description of Salinispira pacifica gen. nov., sp. nov., a novel spirochaete isolated form a hypersaline microbial mat.</title>
        <authorList>
            <person name="Ben Hania W."/>
            <person name="Joseph M."/>
            <person name="Schumann P."/>
            <person name="Bunk B."/>
            <person name="Fiebig A."/>
            <person name="Sproer C."/>
            <person name="Klenk H.P."/>
            <person name="Fardeau M.L."/>
            <person name="Spring S."/>
        </authorList>
    </citation>
    <scope>NUCLEOTIDE SEQUENCE [LARGE SCALE GENOMIC DNA]</scope>
    <source>
        <strain evidence="3 4">L21-RPul-D2</strain>
    </source>
</reference>
<dbReference type="SUPFAM" id="SSF101498">
    <property type="entry name" value="Anti-sigma factor FlgM"/>
    <property type="match status" value="1"/>
</dbReference>
<dbReference type="EMBL" id="CP006939">
    <property type="protein sequence ID" value="AHC13578.1"/>
    <property type="molecule type" value="Genomic_DNA"/>
</dbReference>
<organism evidence="3 4">
    <name type="scientific">Salinispira pacifica</name>
    <dbReference type="NCBI Taxonomy" id="1307761"/>
    <lineage>
        <taxon>Bacteria</taxon>
        <taxon>Pseudomonadati</taxon>
        <taxon>Spirochaetota</taxon>
        <taxon>Spirochaetia</taxon>
        <taxon>Spirochaetales</taxon>
        <taxon>Spirochaetaceae</taxon>
        <taxon>Salinispira</taxon>
    </lineage>
</organism>
<proteinExistence type="predicted"/>
<dbReference type="Pfam" id="PF04316">
    <property type="entry name" value="FlgM"/>
    <property type="match status" value="1"/>
</dbReference>
<dbReference type="STRING" id="1307761.L21SP2_0134"/>
<evidence type="ECO:0000313" key="3">
    <source>
        <dbReference type="EMBL" id="AHC13578.1"/>
    </source>
</evidence>
<evidence type="ECO:0000256" key="1">
    <source>
        <dbReference type="SAM" id="MobiDB-lite"/>
    </source>
</evidence>
<dbReference type="OrthoDB" id="361428at2"/>
<dbReference type="Proteomes" id="UP000018680">
    <property type="component" value="Chromosome"/>
</dbReference>
<gene>
    <name evidence="3" type="ORF">L21SP2_0134</name>
</gene>
<protein>
    <recommendedName>
        <fullName evidence="2">Anti-sigma-28 factor FlgM C-terminal domain-containing protein</fullName>
    </recommendedName>
</protein>
<accession>V5WCQ7</accession>
<dbReference type="HOGENOM" id="CLU_184596_0_0_12"/>
<name>V5WCQ7_9SPIO</name>
<evidence type="ECO:0000259" key="2">
    <source>
        <dbReference type="Pfam" id="PF04316"/>
    </source>
</evidence>
<dbReference type="AlphaFoldDB" id="V5WCQ7"/>
<keyword evidence="4" id="KW-1185">Reference proteome</keyword>